<dbReference type="Pfam" id="PF01248">
    <property type="entry name" value="Ribosomal_L7Ae"/>
    <property type="match status" value="1"/>
</dbReference>
<dbReference type="InterPro" id="IPR040051">
    <property type="entry name" value="SECISBP2"/>
</dbReference>
<sequence>MSKSSGKLNIINQNTYEDLQNDNKESAQMMLRSAKNKNMHKKEQQCSLLDFVILSRKQQKQQKRVNRKRRPHLIIARNSFIYQPKRKGKTRQNLKIHISRLKRIIRNFRRTKQQMSDYHNDVNHLEATFRGMLIEQSNKQKLNVKVEDNLSNQLDMQQNVIEPKEKLICKSMQATHQIHSRRFRSYCDNCTTKLLKELTTRLLNDLERFQKRAYAINEIKARAHPRLVVGFRESLARMRINKVKLLLLAIDCESCPTKGGLDDIIDELKSVCQLQLVPYCFSLMRRELAYALHKRAQISCVAILDLDGVNDTFQQLLHELHEARQFYKELTAA</sequence>
<organism evidence="2 3">
    <name type="scientific">Drosophila rubida</name>
    <dbReference type="NCBI Taxonomy" id="30044"/>
    <lineage>
        <taxon>Eukaryota</taxon>
        <taxon>Metazoa</taxon>
        <taxon>Ecdysozoa</taxon>
        <taxon>Arthropoda</taxon>
        <taxon>Hexapoda</taxon>
        <taxon>Insecta</taxon>
        <taxon>Pterygota</taxon>
        <taxon>Neoptera</taxon>
        <taxon>Endopterygota</taxon>
        <taxon>Diptera</taxon>
        <taxon>Brachycera</taxon>
        <taxon>Muscomorpha</taxon>
        <taxon>Ephydroidea</taxon>
        <taxon>Drosophilidae</taxon>
        <taxon>Drosophila</taxon>
    </lineage>
</organism>
<evidence type="ECO:0000259" key="1">
    <source>
        <dbReference type="Pfam" id="PF01248"/>
    </source>
</evidence>
<dbReference type="GO" id="GO:0043021">
    <property type="term" value="F:ribonucleoprotein complex binding"/>
    <property type="evidence" value="ECO:0007669"/>
    <property type="project" value="TreeGrafter"/>
</dbReference>
<dbReference type="AlphaFoldDB" id="A0AAD4K2Y6"/>
<name>A0AAD4K2Y6_9MUSC</name>
<gene>
    <name evidence="2" type="ORF">KR093_010704</name>
</gene>
<comment type="caution">
    <text evidence="2">The sequence shown here is derived from an EMBL/GenBank/DDBJ whole genome shotgun (WGS) entry which is preliminary data.</text>
</comment>
<dbReference type="GO" id="GO:0035368">
    <property type="term" value="F:selenocysteine insertion sequence binding"/>
    <property type="evidence" value="ECO:0007669"/>
    <property type="project" value="InterPro"/>
</dbReference>
<protein>
    <recommendedName>
        <fullName evidence="1">Ribosomal protein eL8/eL30/eS12/Gadd45 domain-containing protein</fullName>
    </recommendedName>
</protein>
<dbReference type="PANTHER" id="PTHR13284:SF4">
    <property type="entry name" value="C2H2-TYPE DOMAIN-CONTAINING PROTEIN"/>
    <property type="match status" value="1"/>
</dbReference>
<dbReference type="SUPFAM" id="SSF55315">
    <property type="entry name" value="L30e-like"/>
    <property type="match status" value="1"/>
</dbReference>
<keyword evidence="3" id="KW-1185">Reference proteome</keyword>
<dbReference type="EMBL" id="JAJJHW010002585">
    <property type="protein sequence ID" value="KAH8372242.1"/>
    <property type="molecule type" value="Genomic_DNA"/>
</dbReference>
<evidence type="ECO:0000313" key="2">
    <source>
        <dbReference type="EMBL" id="KAH8372242.1"/>
    </source>
</evidence>
<reference evidence="2" key="1">
    <citation type="journal article" date="2021" name="Mol. Ecol. Resour.">
        <title>Phylogenomic analyses of the genus Drosophila reveals genomic signals of climate adaptation.</title>
        <authorList>
            <person name="Li F."/>
            <person name="Rane R.V."/>
            <person name="Luria V."/>
            <person name="Xiong Z."/>
            <person name="Chen J."/>
            <person name="Li Z."/>
            <person name="Catullo R.A."/>
            <person name="Griffin P.C."/>
            <person name="Schiffer M."/>
            <person name="Pearce S."/>
            <person name="Lee S.F."/>
            <person name="McElroy K."/>
            <person name="Stocker A."/>
            <person name="Shirriffs J."/>
            <person name="Cockerell F."/>
            <person name="Coppin C."/>
            <person name="Sgro C.M."/>
            <person name="Karger A."/>
            <person name="Cain J.W."/>
            <person name="Weber J.A."/>
            <person name="Santpere G."/>
            <person name="Kirschner M.W."/>
            <person name="Hoffmann A.A."/>
            <person name="Oakeshott J.G."/>
            <person name="Zhang G."/>
        </authorList>
    </citation>
    <scope>NUCLEOTIDE SEQUENCE</scope>
    <source>
        <strain evidence="2">BGI-SZ-2011g</strain>
    </source>
</reference>
<proteinExistence type="predicted"/>
<evidence type="ECO:0000313" key="3">
    <source>
        <dbReference type="Proteomes" id="UP001200034"/>
    </source>
</evidence>
<dbReference type="Gene3D" id="3.30.1330.30">
    <property type="match status" value="1"/>
</dbReference>
<dbReference type="GO" id="GO:0003730">
    <property type="term" value="F:mRNA 3'-UTR binding"/>
    <property type="evidence" value="ECO:0007669"/>
    <property type="project" value="TreeGrafter"/>
</dbReference>
<dbReference type="InterPro" id="IPR004038">
    <property type="entry name" value="Ribosomal_eL8/eL30/eS12/Gad45"/>
</dbReference>
<dbReference type="GO" id="GO:0005739">
    <property type="term" value="C:mitochondrion"/>
    <property type="evidence" value="ECO:0007669"/>
    <property type="project" value="TreeGrafter"/>
</dbReference>
<dbReference type="Proteomes" id="UP001200034">
    <property type="component" value="Unassembled WGS sequence"/>
</dbReference>
<accession>A0AAD4K2Y6</accession>
<dbReference type="GO" id="GO:1990904">
    <property type="term" value="C:ribonucleoprotein complex"/>
    <property type="evidence" value="ECO:0007669"/>
    <property type="project" value="TreeGrafter"/>
</dbReference>
<dbReference type="PANTHER" id="PTHR13284">
    <property type="entry name" value="GH01354P"/>
    <property type="match status" value="1"/>
</dbReference>
<feature type="domain" description="Ribosomal protein eL8/eL30/eS12/Gadd45" evidence="1">
    <location>
        <begin position="220"/>
        <end position="308"/>
    </location>
</feature>
<dbReference type="InterPro" id="IPR029064">
    <property type="entry name" value="Ribosomal_eL30-like_sf"/>
</dbReference>